<dbReference type="GO" id="GO:0098653">
    <property type="term" value="P:centromere clustering"/>
    <property type="evidence" value="ECO:0007669"/>
    <property type="project" value="EnsemblFungi"/>
</dbReference>
<name>G8JSI7_ERECY</name>
<keyword evidence="2" id="KW-0963">Cytoplasm</keyword>
<protein>
    <recommendedName>
        <fullName evidence="14">Kinesin-like protein KIP1</fullName>
    </recommendedName>
</protein>
<dbReference type="RefSeq" id="XP_003646526.1">
    <property type="nucleotide sequence ID" value="XM_003646478.1"/>
</dbReference>
<keyword evidence="5 15" id="KW-0547">Nucleotide-binding</keyword>
<dbReference type="InParanoid" id="G8JSI7"/>
<evidence type="ECO:0000256" key="2">
    <source>
        <dbReference type="ARBA" id="ARBA00022490"/>
    </source>
</evidence>
<keyword evidence="11" id="KW-0131">Cell cycle</keyword>
<keyword evidence="3" id="KW-0132">Cell division</keyword>
<keyword evidence="8 16" id="KW-0175">Coiled coil</keyword>
<dbReference type="FunFam" id="3.40.850.10:FF:000051">
    <property type="entry name" value="Kinesin-like protein bimC"/>
    <property type="match status" value="1"/>
</dbReference>
<sequence length="1134" mass="128343">MSQLADKVIKKVPSAGSNVKPHGKPLARAISSSLPTASQKRVRSNMMVGSEEQGYNIKVYVRCRSRNVREIKEKSSVVVSTLGSQGREIILSNQSTGNNKTYTFDQVFGVESDQESLFDKVARAYITEMLEGYNCTVFAYGQTGTGKTYTMSGDISVVGASLEDPNYVLLSEHAGIIPRVLVELFQQLQRESEDYSVKVSFLELYNEKLRDLLVEDKEPLIDEGGIGGGVANSPETIRIYDNLKLDRSNSSGHSIMVKGMEEMYIRSAQEGLKLLMEGSLKRKVAATRCNDLSSRSHTIFTITTNVTKIHPISGEQYVKIGKLNLVDLAGSENINRSGAENKRAQEAGLINKSLLTLGRVINALVDHSQHIPYRESKLTRLLQDSLGGKTKTCIIATVSPAKTSMEETASTLEYATRAKSIKNTPQINQLMAKESCILGYIKEIEKLRKNLKANHAKEGIYITEEKYETYESNCILVEEQQAKIDNLQEQIKRFKEKYLEQTKLVKEKDTQVKMIKSINERITMYNKKLTDYLDKLRFRVEDYEIKVNDIHNNNMKLLLNLNNNRESIYDSLISKTKHIEMSNELLLKEVNGLILIRDTLKSYNERFKTVITGVFHELQEKMQHVLHLSHQNNLNLDLGYVDAKFGEIIKVVEECSQSLLLNLDQSLAGMKSETIQNAAYSTVELQRESDTLYERLKEFIEKIKCEVDFSLQNVVKGIHTRGVDVIDLVRSTKDELVSGKLKLQSDLEEQKQKHSEEAMDIQSCINQLIEQERRRTSDTMKASYEFLKKQMEETELRQALFENNITEKLQGIIANYNNGMVNMSSYGIEKTHLNAMDGICSIESQISKAQESLQNDMKQYRECCISVCSPETVTGKFDEYNEKVKVIIDEKLVPRLNHMMEGSYSSLAAHFKSYDTNVVTTVDNKRGVLCSVVGDLNTSANSFVSDVNSLVKYFSQEHRDNVKQIIETQGEIFHEQIGSVKEISQQLEKLTKDKSILENLPRLSHDMESAVGDLPSIDKIIKNFDVLDDSLTASDDTSSKSGDILVPVKENIKSAFLEQNEKIFYPTTPMPIPDHPLTKVLAPRSINSSIKNLRRMTMDITENIRDSSTDDDMAGARDLNRRYTFSAKVLKEEQ</sequence>
<gene>
    <name evidence="18" type="ordered locus">Ecym_4688</name>
</gene>
<dbReference type="SMART" id="SM00129">
    <property type="entry name" value="KISc"/>
    <property type="match status" value="1"/>
</dbReference>
<dbReference type="FunCoup" id="G8JSI7">
    <property type="interactions" value="1032"/>
</dbReference>
<evidence type="ECO:0000256" key="5">
    <source>
        <dbReference type="ARBA" id="ARBA00022741"/>
    </source>
</evidence>
<dbReference type="GO" id="GO:0005634">
    <property type="term" value="C:nucleus"/>
    <property type="evidence" value="ECO:0007669"/>
    <property type="project" value="TreeGrafter"/>
</dbReference>
<comment type="similarity">
    <text evidence="12">Belongs to the TRAFAC class myosin-kinesin ATPase superfamily. Kinesin family. KIN-5/BimC subfamily.</text>
</comment>
<evidence type="ECO:0000256" key="10">
    <source>
        <dbReference type="ARBA" id="ARBA00023212"/>
    </source>
</evidence>
<dbReference type="HOGENOM" id="CLU_001485_33_2_1"/>
<evidence type="ECO:0000256" key="8">
    <source>
        <dbReference type="ARBA" id="ARBA00023054"/>
    </source>
</evidence>
<dbReference type="PANTHER" id="PTHR47970:SF19">
    <property type="entry name" value="KINESIN-LIKE PROTEIN KIP1"/>
    <property type="match status" value="1"/>
</dbReference>
<evidence type="ECO:0000256" key="6">
    <source>
        <dbReference type="ARBA" id="ARBA00022776"/>
    </source>
</evidence>
<dbReference type="EMBL" id="CP002500">
    <property type="protein sequence ID" value="AET39709.1"/>
    <property type="molecule type" value="Genomic_DNA"/>
</dbReference>
<evidence type="ECO:0000259" key="17">
    <source>
        <dbReference type="PROSITE" id="PS50067"/>
    </source>
</evidence>
<evidence type="ECO:0000256" key="4">
    <source>
        <dbReference type="ARBA" id="ARBA00022701"/>
    </source>
</evidence>
<evidence type="ECO:0000256" key="13">
    <source>
        <dbReference type="ARBA" id="ARBA00059896"/>
    </source>
</evidence>
<dbReference type="InterPro" id="IPR027417">
    <property type="entry name" value="P-loop_NTPase"/>
</dbReference>
<dbReference type="GO" id="GO:0030543">
    <property type="term" value="P:2-micrometer plasmid partitioning"/>
    <property type="evidence" value="ECO:0007669"/>
    <property type="project" value="EnsemblFungi"/>
</dbReference>
<evidence type="ECO:0000256" key="15">
    <source>
        <dbReference type="PROSITE-ProRule" id="PRU00283"/>
    </source>
</evidence>
<dbReference type="SUPFAM" id="SSF52540">
    <property type="entry name" value="P-loop containing nucleoside triphosphate hydrolases"/>
    <property type="match status" value="1"/>
</dbReference>
<dbReference type="PRINTS" id="PR00380">
    <property type="entry name" value="KINESINHEAVY"/>
</dbReference>
<dbReference type="GeneID" id="11471654"/>
<keyword evidence="19" id="KW-1185">Reference proteome</keyword>
<dbReference type="GO" id="GO:1990537">
    <property type="term" value="C:mitotic spindle polar microtubule"/>
    <property type="evidence" value="ECO:0007669"/>
    <property type="project" value="EnsemblFungi"/>
</dbReference>
<dbReference type="CDD" id="cd01364">
    <property type="entry name" value="KISc_BimC_Eg5"/>
    <property type="match status" value="1"/>
</dbReference>
<feature type="coiled-coil region" evidence="16">
    <location>
        <begin position="477"/>
        <end position="504"/>
    </location>
</feature>
<dbReference type="InterPro" id="IPR001752">
    <property type="entry name" value="Kinesin_motor_dom"/>
</dbReference>
<proteinExistence type="inferred from homology"/>
<dbReference type="Proteomes" id="UP000006790">
    <property type="component" value="Chromosome 4"/>
</dbReference>
<evidence type="ECO:0000256" key="12">
    <source>
        <dbReference type="ARBA" id="ARBA00034704"/>
    </source>
</evidence>
<dbReference type="OrthoDB" id="3176171at2759"/>
<dbReference type="InterPro" id="IPR036961">
    <property type="entry name" value="Kinesin_motor_dom_sf"/>
</dbReference>
<evidence type="ECO:0000256" key="3">
    <source>
        <dbReference type="ARBA" id="ARBA00022618"/>
    </source>
</evidence>
<feature type="coiled-coil region" evidence="16">
    <location>
        <begin position="777"/>
        <end position="804"/>
    </location>
</feature>
<dbReference type="InterPro" id="IPR047241">
    <property type="entry name" value="KIF11-like_kin_motor_dom"/>
</dbReference>
<keyword evidence="9 15" id="KW-0505">Motor protein</keyword>
<dbReference type="GO" id="GO:0005524">
    <property type="term" value="F:ATP binding"/>
    <property type="evidence" value="ECO:0007669"/>
    <property type="project" value="UniProtKB-UniRule"/>
</dbReference>
<dbReference type="GO" id="GO:0007019">
    <property type="term" value="P:microtubule depolymerization"/>
    <property type="evidence" value="ECO:0007669"/>
    <property type="project" value="EnsemblFungi"/>
</dbReference>
<dbReference type="OMA" id="GMEEMYI"/>
<keyword evidence="7 15" id="KW-0067">ATP-binding</keyword>
<evidence type="ECO:0000256" key="14">
    <source>
        <dbReference type="ARBA" id="ARBA00074599"/>
    </source>
</evidence>
<dbReference type="InterPro" id="IPR019821">
    <property type="entry name" value="Kinesin_motor_CS"/>
</dbReference>
<organism evidence="18 19">
    <name type="scientific">Eremothecium cymbalariae (strain CBS 270.75 / DBVPG 7215 / KCTC 17166 / NRRL Y-17582)</name>
    <name type="common">Yeast</name>
    <dbReference type="NCBI Taxonomy" id="931890"/>
    <lineage>
        <taxon>Eukaryota</taxon>
        <taxon>Fungi</taxon>
        <taxon>Dikarya</taxon>
        <taxon>Ascomycota</taxon>
        <taxon>Saccharomycotina</taxon>
        <taxon>Saccharomycetes</taxon>
        <taxon>Saccharomycetales</taxon>
        <taxon>Saccharomycetaceae</taxon>
        <taxon>Eremothecium</taxon>
    </lineage>
</organism>
<accession>G8JSI7</accession>
<dbReference type="Gene3D" id="3.40.850.10">
    <property type="entry name" value="Kinesin motor domain"/>
    <property type="match status" value="1"/>
</dbReference>
<dbReference type="GO" id="GO:0000776">
    <property type="term" value="C:kinetochore"/>
    <property type="evidence" value="ECO:0007669"/>
    <property type="project" value="EnsemblFungi"/>
</dbReference>
<dbReference type="STRING" id="931890.G8JSI7"/>
<evidence type="ECO:0000256" key="16">
    <source>
        <dbReference type="SAM" id="Coils"/>
    </source>
</evidence>
<dbReference type="GO" id="GO:0008017">
    <property type="term" value="F:microtubule binding"/>
    <property type="evidence" value="ECO:0007669"/>
    <property type="project" value="InterPro"/>
</dbReference>
<dbReference type="PROSITE" id="PS00411">
    <property type="entry name" value="KINESIN_MOTOR_1"/>
    <property type="match status" value="1"/>
</dbReference>
<reference evidence="19" key="1">
    <citation type="journal article" date="2012" name="G3 (Bethesda)">
        <title>Pichia sorbitophila, an interspecies yeast hybrid reveals early steps of genome resolution following polyploidization.</title>
        <authorList>
            <person name="Leh Louis V."/>
            <person name="Despons L."/>
            <person name="Friedrich A."/>
            <person name="Martin T."/>
            <person name="Durrens P."/>
            <person name="Casaregola S."/>
            <person name="Neuveglise C."/>
            <person name="Fairhead C."/>
            <person name="Marck C."/>
            <person name="Cruz J.A."/>
            <person name="Straub M.L."/>
            <person name="Kugler V."/>
            <person name="Sacerdot C."/>
            <person name="Uzunov Z."/>
            <person name="Thierry A."/>
            <person name="Weiss S."/>
            <person name="Bleykasten C."/>
            <person name="De Montigny J."/>
            <person name="Jacques N."/>
            <person name="Jung P."/>
            <person name="Lemaire M."/>
            <person name="Mallet S."/>
            <person name="Morel G."/>
            <person name="Richard G.F."/>
            <person name="Sarkar A."/>
            <person name="Savel G."/>
            <person name="Schacherer J."/>
            <person name="Seret M.L."/>
            <person name="Talla E."/>
            <person name="Samson G."/>
            <person name="Jubin C."/>
            <person name="Poulain J."/>
            <person name="Vacherie B."/>
            <person name="Barbe V."/>
            <person name="Pelletier E."/>
            <person name="Sherman D.J."/>
            <person name="Westhof E."/>
            <person name="Weissenbach J."/>
            <person name="Baret P.V."/>
            <person name="Wincker P."/>
            <person name="Gaillardin C."/>
            <person name="Dujon B."/>
            <person name="Souciet J.L."/>
        </authorList>
    </citation>
    <scope>NUCLEOTIDE SEQUENCE [LARGE SCALE GENOMIC DNA]</scope>
    <source>
        <strain evidence="19">CBS 270.75 / DBVPG 7215 / KCTC 17166 / NRRL Y-17582</strain>
    </source>
</reference>
<keyword evidence="10" id="KW-0206">Cytoskeleton</keyword>
<evidence type="ECO:0000313" key="19">
    <source>
        <dbReference type="Proteomes" id="UP000006790"/>
    </source>
</evidence>
<dbReference type="AlphaFoldDB" id="G8JSI7"/>
<feature type="binding site" evidence="15">
    <location>
        <begin position="141"/>
        <end position="148"/>
    </location>
    <ligand>
        <name>ATP</name>
        <dbReference type="ChEBI" id="CHEBI:30616"/>
    </ligand>
</feature>
<dbReference type="Pfam" id="PF00225">
    <property type="entry name" value="Kinesin"/>
    <property type="match status" value="1"/>
</dbReference>
<dbReference type="PANTHER" id="PTHR47970">
    <property type="entry name" value="KINESIN-LIKE PROTEIN KIF11"/>
    <property type="match status" value="1"/>
</dbReference>
<keyword evidence="4" id="KW-0493">Microtubule</keyword>
<comment type="function">
    <text evidence="13">Required for assembly of the mitotic spindle. Interacts with spindle microtubules to produce an outwardly directed force acting upon the poles. Following spindle assembly, CIN8 and KIP1 apparently act to oppose a force that draws separated poles back together. This force seems to be mediate by KAR3.</text>
</comment>
<evidence type="ECO:0000256" key="7">
    <source>
        <dbReference type="ARBA" id="ARBA00022840"/>
    </source>
</evidence>
<dbReference type="eggNOG" id="KOG0243">
    <property type="taxonomic scope" value="Eukaryota"/>
</dbReference>
<dbReference type="GO" id="GO:0051301">
    <property type="term" value="P:cell division"/>
    <property type="evidence" value="ECO:0007669"/>
    <property type="project" value="UniProtKB-KW"/>
</dbReference>
<dbReference type="GO" id="GO:0007018">
    <property type="term" value="P:microtubule-based movement"/>
    <property type="evidence" value="ECO:0007669"/>
    <property type="project" value="InterPro"/>
</dbReference>
<evidence type="ECO:0000256" key="11">
    <source>
        <dbReference type="ARBA" id="ARBA00023306"/>
    </source>
</evidence>
<dbReference type="KEGG" id="erc:Ecym_4688"/>
<evidence type="ECO:0000313" key="18">
    <source>
        <dbReference type="EMBL" id="AET39709.1"/>
    </source>
</evidence>
<evidence type="ECO:0000256" key="1">
    <source>
        <dbReference type="ARBA" id="ARBA00004186"/>
    </source>
</evidence>
<comment type="subcellular location">
    <subcellularLocation>
        <location evidence="1">Cytoplasm</location>
        <location evidence="1">Cytoskeleton</location>
        <location evidence="1">Spindle</location>
    </subcellularLocation>
</comment>
<dbReference type="GO" id="GO:0000073">
    <property type="term" value="P:initial mitotic spindle pole body separation"/>
    <property type="evidence" value="ECO:0007669"/>
    <property type="project" value="EnsemblFungi"/>
</dbReference>
<dbReference type="PROSITE" id="PS50067">
    <property type="entry name" value="KINESIN_MOTOR_2"/>
    <property type="match status" value="1"/>
</dbReference>
<dbReference type="GO" id="GO:0008574">
    <property type="term" value="F:plus-end-directed microtubule motor activity"/>
    <property type="evidence" value="ECO:0007669"/>
    <property type="project" value="TreeGrafter"/>
</dbReference>
<dbReference type="InterPro" id="IPR047149">
    <property type="entry name" value="KIF11-like"/>
</dbReference>
<feature type="domain" description="Kinesin motor" evidence="17">
    <location>
        <begin position="56"/>
        <end position="421"/>
    </location>
</feature>
<evidence type="ECO:0000256" key="9">
    <source>
        <dbReference type="ARBA" id="ARBA00023175"/>
    </source>
</evidence>
<keyword evidence="6" id="KW-0498">Mitosis</keyword>